<dbReference type="RefSeq" id="XP_013396334.1">
    <property type="nucleotide sequence ID" value="XM_013540880.2"/>
</dbReference>
<dbReference type="InterPro" id="IPR020164">
    <property type="entry name" value="Cyt_c_Oxase_assmbl_COX16"/>
</dbReference>
<keyword evidence="3 8" id="KW-0812">Transmembrane</keyword>
<keyword evidence="6" id="KW-0496">Mitochondrion</keyword>
<evidence type="ECO:0000256" key="5">
    <source>
        <dbReference type="ARBA" id="ARBA00022989"/>
    </source>
</evidence>
<evidence type="ECO:0000256" key="2">
    <source>
        <dbReference type="ARBA" id="ARBA00008370"/>
    </source>
</evidence>
<accession>A0A1S3IFT6</accession>
<keyword evidence="4" id="KW-0999">Mitochondrion inner membrane</keyword>
<evidence type="ECO:0000256" key="1">
    <source>
        <dbReference type="ARBA" id="ARBA00004434"/>
    </source>
</evidence>
<proteinExistence type="inferred from homology"/>
<evidence type="ECO:0000313" key="9">
    <source>
        <dbReference type="Proteomes" id="UP000085678"/>
    </source>
</evidence>
<keyword evidence="5 8" id="KW-1133">Transmembrane helix</keyword>
<evidence type="ECO:0000256" key="4">
    <source>
        <dbReference type="ARBA" id="ARBA00022792"/>
    </source>
</evidence>
<feature type="transmembrane region" description="Helical" evidence="8">
    <location>
        <begin position="20"/>
        <end position="40"/>
    </location>
</feature>
<gene>
    <name evidence="10" type="primary">LOC106163322</name>
</gene>
<dbReference type="InParanoid" id="A0A1S3IFT6"/>
<evidence type="ECO:0000256" key="7">
    <source>
        <dbReference type="ARBA" id="ARBA00023136"/>
    </source>
</evidence>
<dbReference type="KEGG" id="lak:106163322"/>
<organism evidence="9 10">
    <name type="scientific">Lingula anatina</name>
    <name type="common">Brachiopod</name>
    <name type="synonym">Lingula unguis</name>
    <dbReference type="NCBI Taxonomy" id="7574"/>
    <lineage>
        <taxon>Eukaryota</taxon>
        <taxon>Metazoa</taxon>
        <taxon>Spiralia</taxon>
        <taxon>Lophotrochozoa</taxon>
        <taxon>Brachiopoda</taxon>
        <taxon>Linguliformea</taxon>
        <taxon>Lingulata</taxon>
        <taxon>Lingulida</taxon>
        <taxon>Linguloidea</taxon>
        <taxon>Lingulidae</taxon>
        <taxon>Lingula</taxon>
    </lineage>
</organism>
<sequence length="122" mass="14673">MDDYPSMLWRIKYMLRNKNFWFGSLFLGGLTVGSYVMTLFTQKRFRTDDMEKGKKQKPQIQHVVLQKLRVMNKTEVKEKEEEEEESEFFQRLSENVSQKSNDYTMKRVKRPEGWEADTNSES</sequence>
<keyword evidence="7 8" id="KW-0472">Membrane</keyword>
<comment type="subcellular location">
    <subcellularLocation>
        <location evidence="1">Mitochondrion inner membrane</location>
        <topology evidence="1">Single-pass membrane protein</topology>
    </subcellularLocation>
</comment>
<evidence type="ECO:0000256" key="3">
    <source>
        <dbReference type="ARBA" id="ARBA00022692"/>
    </source>
</evidence>
<comment type="similarity">
    <text evidence="2">Belongs to the COX16 family.</text>
</comment>
<evidence type="ECO:0000313" key="10">
    <source>
        <dbReference type="RefSeq" id="XP_013396334.1"/>
    </source>
</evidence>
<reference evidence="10" key="1">
    <citation type="submission" date="2025-08" db="UniProtKB">
        <authorList>
            <consortium name="RefSeq"/>
        </authorList>
    </citation>
    <scope>IDENTIFICATION</scope>
    <source>
        <tissue evidence="10">Gonads</tissue>
    </source>
</reference>
<keyword evidence="9" id="KW-1185">Reference proteome</keyword>
<evidence type="ECO:0000256" key="6">
    <source>
        <dbReference type="ARBA" id="ARBA00023128"/>
    </source>
</evidence>
<dbReference type="Proteomes" id="UP000085678">
    <property type="component" value="Unplaced"/>
</dbReference>
<name>A0A1S3IFT6_LINAN</name>
<evidence type="ECO:0000256" key="8">
    <source>
        <dbReference type="SAM" id="Phobius"/>
    </source>
</evidence>
<dbReference type="Pfam" id="PF14138">
    <property type="entry name" value="COX16"/>
    <property type="match status" value="1"/>
</dbReference>
<dbReference type="GO" id="GO:0005743">
    <property type="term" value="C:mitochondrial inner membrane"/>
    <property type="evidence" value="ECO:0007669"/>
    <property type="project" value="UniProtKB-SubCell"/>
</dbReference>
<protein>
    <submittedName>
        <fullName evidence="10">Uncharacterized protein LOC106163322</fullName>
    </submittedName>
</protein>
<dbReference type="AlphaFoldDB" id="A0A1S3IFT6"/>
<dbReference type="GeneID" id="106163322"/>